<gene>
    <name evidence="8" type="ORF">CVIRNUC_006063</name>
</gene>
<evidence type="ECO:0000256" key="3">
    <source>
        <dbReference type="ARBA" id="ARBA00022679"/>
    </source>
</evidence>
<feature type="active site" description="Glycyl thioester intermediate" evidence="5">
    <location>
        <position position="674"/>
    </location>
</feature>
<dbReference type="Pfam" id="PF00632">
    <property type="entry name" value="HECT"/>
    <property type="match status" value="1"/>
</dbReference>
<dbReference type="InterPro" id="IPR044611">
    <property type="entry name" value="E3A/B/C-like"/>
</dbReference>
<proteinExistence type="predicted"/>
<dbReference type="Gene3D" id="3.90.1750.10">
    <property type="entry name" value="Hect, E3 ligase catalytic domains"/>
    <property type="match status" value="1"/>
</dbReference>
<evidence type="ECO:0000313" key="8">
    <source>
        <dbReference type="EMBL" id="CAK0782868.1"/>
    </source>
</evidence>
<protein>
    <recommendedName>
        <fullName evidence="2">HECT-type E3 ubiquitin transferase</fullName>
        <ecNumber evidence="2">2.3.2.26</ecNumber>
    </recommendedName>
</protein>
<organism evidence="8 9">
    <name type="scientific">Coccomyxa viridis</name>
    <dbReference type="NCBI Taxonomy" id="1274662"/>
    <lineage>
        <taxon>Eukaryota</taxon>
        <taxon>Viridiplantae</taxon>
        <taxon>Chlorophyta</taxon>
        <taxon>core chlorophytes</taxon>
        <taxon>Trebouxiophyceae</taxon>
        <taxon>Trebouxiophyceae incertae sedis</taxon>
        <taxon>Coccomyxaceae</taxon>
        <taxon>Coccomyxa</taxon>
    </lineage>
</organism>
<feature type="compositionally biased region" description="Polar residues" evidence="6">
    <location>
        <begin position="111"/>
        <end position="124"/>
    </location>
</feature>
<evidence type="ECO:0000259" key="7">
    <source>
        <dbReference type="PROSITE" id="PS50237"/>
    </source>
</evidence>
<dbReference type="Gene3D" id="3.30.2160.10">
    <property type="entry name" value="Hect, E3 ligase catalytic domain"/>
    <property type="match status" value="1"/>
</dbReference>
<dbReference type="InterPro" id="IPR035983">
    <property type="entry name" value="Hect_E3_ubiquitin_ligase"/>
</dbReference>
<evidence type="ECO:0000256" key="1">
    <source>
        <dbReference type="ARBA" id="ARBA00000885"/>
    </source>
</evidence>
<evidence type="ECO:0000256" key="2">
    <source>
        <dbReference type="ARBA" id="ARBA00012485"/>
    </source>
</evidence>
<dbReference type="EC" id="2.3.2.26" evidence="2"/>
<evidence type="ECO:0000313" key="9">
    <source>
        <dbReference type="Proteomes" id="UP001314263"/>
    </source>
</evidence>
<keyword evidence="3" id="KW-0808">Transferase</keyword>
<dbReference type="PANTHER" id="PTHR45700">
    <property type="entry name" value="UBIQUITIN-PROTEIN LIGASE E3C"/>
    <property type="match status" value="1"/>
</dbReference>
<dbReference type="AlphaFoldDB" id="A0AAV1I690"/>
<dbReference type="PANTHER" id="PTHR45700:SF8">
    <property type="entry name" value="HECT-TYPE E3 UBIQUITIN TRANSFERASE"/>
    <property type="match status" value="1"/>
</dbReference>
<reference evidence="8 9" key="1">
    <citation type="submission" date="2023-10" db="EMBL/GenBank/DDBJ databases">
        <authorList>
            <person name="Maclean D."/>
            <person name="Macfadyen A."/>
        </authorList>
    </citation>
    <scope>NUCLEOTIDE SEQUENCE [LARGE SCALE GENOMIC DNA]</scope>
</reference>
<feature type="region of interest" description="Disordered" evidence="6">
    <location>
        <begin position="100"/>
        <end position="124"/>
    </location>
</feature>
<dbReference type="SUPFAM" id="SSF56204">
    <property type="entry name" value="Hect, E3 ligase catalytic domain"/>
    <property type="match status" value="1"/>
</dbReference>
<dbReference type="GO" id="GO:0061630">
    <property type="term" value="F:ubiquitin protein ligase activity"/>
    <property type="evidence" value="ECO:0007669"/>
    <property type="project" value="UniProtKB-EC"/>
</dbReference>
<dbReference type="EMBL" id="CAUYUE010000007">
    <property type="protein sequence ID" value="CAK0782868.1"/>
    <property type="molecule type" value="Genomic_DNA"/>
</dbReference>
<comment type="caution">
    <text evidence="8">The sequence shown here is derived from an EMBL/GenBank/DDBJ whole genome shotgun (WGS) entry which is preliminary data.</text>
</comment>
<evidence type="ECO:0000256" key="5">
    <source>
        <dbReference type="PROSITE-ProRule" id="PRU00104"/>
    </source>
</evidence>
<dbReference type="PROSITE" id="PS50237">
    <property type="entry name" value="HECT"/>
    <property type="match status" value="1"/>
</dbReference>
<dbReference type="GO" id="GO:0000209">
    <property type="term" value="P:protein polyubiquitination"/>
    <property type="evidence" value="ECO:0007669"/>
    <property type="project" value="InterPro"/>
</dbReference>
<dbReference type="Gene3D" id="3.30.2410.10">
    <property type="entry name" value="Hect, E3 ligase catalytic domain"/>
    <property type="match status" value="1"/>
</dbReference>
<keyword evidence="9" id="KW-1185">Reference proteome</keyword>
<name>A0AAV1I690_9CHLO</name>
<keyword evidence="4 5" id="KW-0833">Ubl conjugation pathway</keyword>
<feature type="domain" description="HECT" evidence="7">
    <location>
        <begin position="375"/>
        <end position="706"/>
    </location>
</feature>
<accession>A0AAV1I690</accession>
<comment type="catalytic activity">
    <reaction evidence="1">
        <text>S-ubiquitinyl-[E2 ubiquitin-conjugating enzyme]-L-cysteine + [acceptor protein]-L-lysine = [E2 ubiquitin-conjugating enzyme]-L-cysteine + N(6)-ubiquitinyl-[acceptor protein]-L-lysine.</text>
        <dbReference type="EC" id="2.3.2.26"/>
    </reaction>
</comment>
<dbReference type="CDD" id="cd00078">
    <property type="entry name" value="HECTc"/>
    <property type="match status" value="1"/>
</dbReference>
<evidence type="ECO:0000256" key="4">
    <source>
        <dbReference type="ARBA" id="ARBA00022786"/>
    </source>
</evidence>
<evidence type="ECO:0000256" key="6">
    <source>
        <dbReference type="SAM" id="MobiDB-lite"/>
    </source>
</evidence>
<dbReference type="InterPro" id="IPR000569">
    <property type="entry name" value="HECT_dom"/>
</dbReference>
<dbReference type="FunFam" id="3.30.2410.10:FF:000003">
    <property type="entry name" value="probable E3 ubiquitin-protein ligase HERC4 isoform X1"/>
    <property type="match status" value="1"/>
</dbReference>
<dbReference type="SMART" id="SM00119">
    <property type="entry name" value="HECTc"/>
    <property type="match status" value="1"/>
</dbReference>
<sequence length="706" mass="79570">MSNTDDTDVGDSFKESVHTLFAQLRERGLDANCAAKQALKIASQEVESLVDIQSVLTALQKPVDPTAQRSPAWELLSKAFSSPEVLIASFGRVKDRSCPMYPAQQHEHSPQHSTANGEKQSSSQEALELDMAQMDQLYAAIVEANECIHREFKHISAEFIDMLQSSPREYTWQLVGAALQNPLLEDPDNGWLLHELIDSIHSWDEESDEQAMVNMLASFPQERFEGTLQVLQTYITLAILEEGRVNGAMQSALELMAFYHMANRRAHHVPLSAFYNDAVNDEELFEKIMPRDLRIWEGGVADPDHTCSLIRFAFIYDPGSKAQLLGTSNARSQWLAFQRAVFESATQGGAMPYMLLRVRRGQHLVHDTLLQVQNAGLNVRKPLKVQFFGEEGVDEGGVQKELFQLLMRELFDADFGMFTMDPVSRTYYFRASGLDMNMEFELVGLLLGLAIYNQHILEVSLPMAIYKLLMRRDLGLEDLKDVHPEIYNSLKRLLVHEGDVAEMGLYFQVEEELDFGEGTAAVDLVEGGGSKAVTNENRAQFVEVYVEHLLLKSVEKQRNAFCRGFHKMWRDNELLMHLFEPEELEALVCGGTDLDFGALQQAAKYEDGFEETSEVIVWFWEAVHGFTEAQKKRLLAFVTGSDRVPIRGLASLQPPFVISRNGPASDRLPTAHTCFNHLLLPAYADKATLQNRLETAINNAEGFGLR</sequence>
<dbReference type="Proteomes" id="UP001314263">
    <property type="component" value="Unassembled WGS sequence"/>
</dbReference>